<protein>
    <submittedName>
        <fullName evidence="2">Phosphoenolpyruvate carboxylase</fullName>
    </submittedName>
</protein>
<keyword evidence="2" id="KW-0670">Pyruvate</keyword>
<sequence>MFETVESFRRAAIEYRSGELESQDPLITELETLSPRRNESSPVRSRV</sequence>
<comment type="caution">
    <text evidence="2">The sequence shown here is derived from an EMBL/GenBank/DDBJ whole genome shotgun (WGS) entry which is preliminary data.</text>
</comment>
<proteinExistence type="predicted"/>
<gene>
    <name evidence="2" type="ORF">C489_20106</name>
</gene>
<keyword evidence="3" id="KW-1185">Reference proteome</keyword>
<reference evidence="2 3" key="1">
    <citation type="journal article" date="2014" name="PLoS Genet.">
        <title>Phylogenetically driven sequencing of extremely halophilic archaea reveals strategies for static and dynamic osmo-response.</title>
        <authorList>
            <person name="Becker E.A."/>
            <person name="Seitzer P.M."/>
            <person name="Tritt A."/>
            <person name="Larsen D."/>
            <person name="Krusor M."/>
            <person name="Yao A.I."/>
            <person name="Wu D."/>
            <person name="Madern D."/>
            <person name="Eisen J.A."/>
            <person name="Darling A.E."/>
            <person name="Facciotti M.T."/>
        </authorList>
    </citation>
    <scope>NUCLEOTIDE SEQUENCE [LARGE SCALE GENOMIC DNA]</scope>
    <source>
        <strain evidence="2 3">JCM 10478</strain>
    </source>
</reference>
<evidence type="ECO:0000313" key="2">
    <source>
        <dbReference type="EMBL" id="ELY63153.1"/>
    </source>
</evidence>
<accession>L9XRA9</accession>
<dbReference type="AlphaFoldDB" id="L9XRA9"/>
<evidence type="ECO:0000313" key="3">
    <source>
        <dbReference type="Proteomes" id="UP000011632"/>
    </source>
</evidence>
<dbReference type="PATRIC" id="fig|1227496.3.peg.4029"/>
<dbReference type="EMBL" id="AOID01000063">
    <property type="protein sequence ID" value="ELY63153.1"/>
    <property type="molecule type" value="Genomic_DNA"/>
</dbReference>
<name>L9XRA9_9EURY</name>
<dbReference type="Proteomes" id="UP000011632">
    <property type="component" value="Unassembled WGS sequence"/>
</dbReference>
<feature type="region of interest" description="Disordered" evidence="1">
    <location>
        <begin position="26"/>
        <end position="47"/>
    </location>
</feature>
<evidence type="ECO:0000256" key="1">
    <source>
        <dbReference type="SAM" id="MobiDB-lite"/>
    </source>
</evidence>
<organism evidence="2 3">
    <name type="scientific">Natrinema versiforme JCM 10478</name>
    <dbReference type="NCBI Taxonomy" id="1227496"/>
    <lineage>
        <taxon>Archaea</taxon>
        <taxon>Methanobacteriati</taxon>
        <taxon>Methanobacteriota</taxon>
        <taxon>Stenosarchaea group</taxon>
        <taxon>Halobacteria</taxon>
        <taxon>Halobacteriales</taxon>
        <taxon>Natrialbaceae</taxon>
        <taxon>Natrinema</taxon>
    </lineage>
</organism>